<dbReference type="InterPro" id="IPR007627">
    <property type="entry name" value="RNA_pol_sigma70_r2"/>
</dbReference>
<name>A0A367VZL2_9PROT</name>
<dbReference type="Gene3D" id="1.10.1740.10">
    <property type="match status" value="1"/>
</dbReference>
<dbReference type="GO" id="GO:0016987">
    <property type="term" value="F:sigma factor activity"/>
    <property type="evidence" value="ECO:0007669"/>
    <property type="project" value="UniProtKB-KW"/>
</dbReference>
<dbReference type="SUPFAM" id="SSF88659">
    <property type="entry name" value="Sigma3 and sigma4 domains of RNA polymerase sigma factors"/>
    <property type="match status" value="1"/>
</dbReference>
<accession>A0A367VZL2</accession>
<dbReference type="EMBL" id="JPWF01000017">
    <property type="protein sequence ID" value="RCK32185.1"/>
    <property type="molecule type" value="Genomic_DNA"/>
</dbReference>
<dbReference type="Pfam" id="PF08281">
    <property type="entry name" value="Sigma70_r4_2"/>
    <property type="match status" value="1"/>
</dbReference>
<keyword evidence="2" id="KW-0805">Transcription regulation</keyword>
<dbReference type="CDD" id="cd06171">
    <property type="entry name" value="Sigma70_r4"/>
    <property type="match status" value="1"/>
</dbReference>
<evidence type="ECO:0000256" key="3">
    <source>
        <dbReference type="ARBA" id="ARBA00023082"/>
    </source>
</evidence>
<evidence type="ECO:0000256" key="1">
    <source>
        <dbReference type="ARBA" id="ARBA00010641"/>
    </source>
</evidence>
<feature type="domain" description="RNA polymerase sigma-70 region 2" evidence="5">
    <location>
        <begin position="25"/>
        <end position="92"/>
    </location>
</feature>
<dbReference type="InterPro" id="IPR013325">
    <property type="entry name" value="RNA_pol_sigma_r2"/>
</dbReference>
<feature type="domain" description="RNA polymerase sigma factor 70 region 4 type 2" evidence="6">
    <location>
        <begin position="122"/>
        <end position="174"/>
    </location>
</feature>
<dbReference type="Proteomes" id="UP000253226">
    <property type="component" value="Unassembled WGS sequence"/>
</dbReference>
<dbReference type="InterPro" id="IPR039425">
    <property type="entry name" value="RNA_pol_sigma-70-like"/>
</dbReference>
<dbReference type="RefSeq" id="WP_114104035.1">
    <property type="nucleotide sequence ID" value="NZ_JPWF01000017.1"/>
</dbReference>
<dbReference type="InterPro" id="IPR013324">
    <property type="entry name" value="RNA_pol_sigma_r3/r4-like"/>
</dbReference>
<dbReference type="Pfam" id="PF04542">
    <property type="entry name" value="Sigma70_r2"/>
    <property type="match status" value="1"/>
</dbReference>
<dbReference type="Gene3D" id="1.10.10.10">
    <property type="entry name" value="Winged helix-like DNA-binding domain superfamily/Winged helix DNA-binding domain"/>
    <property type="match status" value="1"/>
</dbReference>
<dbReference type="InterPro" id="IPR013249">
    <property type="entry name" value="RNA_pol_sigma70_r4_t2"/>
</dbReference>
<dbReference type="AlphaFoldDB" id="A0A367VZL2"/>
<reference evidence="7 8" key="1">
    <citation type="submission" date="2014-07" db="EMBL/GenBank/DDBJ databases">
        <title>Draft genome sequence of Thalassospira profundimaris 35.</title>
        <authorList>
            <person name="Lai Q."/>
            <person name="Shao Z."/>
        </authorList>
    </citation>
    <scope>NUCLEOTIDE SEQUENCE [LARGE SCALE GENOMIC DNA]</scope>
    <source>
        <strain evidence="7 8">35</strain>
    </source>
</reference>
<dbReference type="InterPro" id="IPR036388">
    <property type="entry name" value="WH-like_DNA-bd_sf"/>
</dbReference>
<comment type="similarity">
    <text evidence="1">Belongs to the sigma-70 factor family. ECF subfamily.</text>
</comment>
<keyword evidence="4" id="KW-0804">Transcription</keyword>
<comment type="caution">
    <text evidence="7">The sequence shown here is derived from an EMBL/GenBank/DDBJ whole genome shotgun (WGS) entry which is preliminary data.</text>
</comment>
<dbReference type="NCBIfam" id="TIGR02937">
    <property type="entry name" value="sigma70-ECF"/>
    <property type="match status" value="1"/>
</dbReference>
<dbReference type="PANTHER" id="PTHR43133">
    <property type="entry name" value="RNA POLYMERASE ECF-TYPE SIGMA FACTO"/>
    <property type="match status" value="1"/>
</dbReference>
<evidence type="ECO:0000256" key="4">
    <source>
        <dbReference type="ARBA" id="ARBA00023163"/>
    </source>
</evidence>
<dbReference type="SUPFAM" id="SSF88946">
    <property type="entry name" value="Sigma2 domain of RNA polymerase sigma factors"/>
    <property type="match status" value="1"/>
</dbReference>
<dbReference type="GO" id="GO:0003677">
    <property type="term" value="F:DNA binding"/>
    <property type="evidence" value="ECO:0007669"/>
    <property type="project" value="InterPro"/>
</dbReference>
<evidence type="ECO:0000256" key="2">
    <source>
        <dbReference type="ARBA" id="ARBA00023015"/>
    </source>
</evidence>
<evidence type="ECO:0000259" key="5">
    <source>
        <dbReference type="Pfam" id="PF04542"/>
    </source>
</evidence>
<protein>
    <submittedName>
        <fullName evidence="7">RNA polymerase subunit sigma24</fullName>
    </submittedName>
</protein>
<dbReference type="PANTHER" id="PTHR43133:SF62">
    <property type="entry name" value="RNA POLYMERASE SIGMA FACTOR SIGZ"/>
    <property type="match status" value="1"/>
</dbReference>
<dbReference type="InterPro" id="IPR014284">
    <property type="entry name" value="RNA_pol_sigma-70_dom"/>
</dbReference>
<gene>
    <name evidence="7" type="ORF">TH19_19890</name>
</gene>
<dbReference type="GO" id="GO:0006352">
    <property type="term" value="P:DNA-templated transcription initiation"/>
    <property type="evidence" value="ECO:0007669"/>
    <property type="project" value="InterPro"/>
</dbReference>
<evidence type="ECO:0000313" key="7">
    <source>
        <dbReference type="EMBL" id="RCK32185.1"/>
    </source>
</evidence>
<sequence length="180" mass="20658">MTTTRDLENLLRQSAEGDMDAFERLYHATSAKLFGIVLRILKNRAQSEDALQDIYVRVWQNAGDFEPGRSSIITWMATIARNRAIDIVRRRKPETDMDDREVEALVSSNNIFDEVALASDMRALDHCMGGLEEDRRKMIRLAYLEGWSRAELADLFAQPVGTIKTWLHRSLRQLKECLGS</sequence>
<keyword evidence="3" id="KW-0731">Sigma factor</keyword>
<evidence type="ECO:0000259" key="6">
    <source>
        <dbReference type="Pfam" id="PF08281"/>
    </source>
</evidence>
<evidence type="ECO:0000313" key="8">
    <source>
        <dbReference type="Proteomes" id="UP000253226"/>
    </source>
</evidence>
<dbReference type="OrthoDB" id="9784272at2"/>
<proteinExistence type="inferred from homology"/>
<organism evidence="7 8">
    <name type="scientific">Thalassospira profundimaris</name>
    <dbReference type="NCBI Taxonomy" id="502049"/>
    <lineage>
        <taxon>Bacteria</taxon>
        <taxon>Pseudomonadati</taxon>
        <taxon>Pseudomonadota</taxon>
        <taxon>Alphaproteobacteria</taxon>
        <taxon>Rhodospirillales</taxon>
        <taxon>Thalassospiraceae</taxon>
        <taxon>Thalassospira</taxon>
    </lineage>
</organism>